<accession>A0ABR2R9C4</accession>
<feature type="region of interest" description="Disordered" evidence="1">
    <location>
        <begin position="1"/>
        <end position="46"/>
    </location>
</feature>
<evidence type="ECO:0000313" key="3">
    <source>
        <dbReference type="EMBL" id="KAK9009410.1"/>
    </source>
</evidence>
<evidence type="ECO:0000259" key="2">
    <source>
        <dbReference type="Pfam" id="PF24823"/>
    </source>
</evidence>
<organism evidence="3 4">
    <name type="scientific">Hibiscus sabdariffa</name>
    <name type="common">roselle</name>
    <dbReference type="NCBI Taxonomy" id="183260"/>
    <lineage>
        <taxon>Eukaryota</taxon>
        <taxon>Viridiplantae</taxon>
        <taxon>Streptophyta</taxon>
        <taxon>Embryophyta</taxon>
        <taxon>Tracheophyta</taxon>
        <taxon>Spermatophyta</taxon>
        <taxon>Magnoliopsida</taxon>
        <taxon>eudicotyledons</taxon>
        <taxon>Gunneridae</taxon>
        <taxon>Pentapetalae</taxon>
        <taxon>rosids</taxon>
        <taxon>malvids</taxon>
        <taxon>Malvales</taxon>
        <taxon>Malvaceae</taxon>
        <taxon>Malvoideae</taxon>
        <taxon>Hibiscus</taxon>
    </lineage>
</organism>
<protein>
    <recommendedName>
        <fullName evidence="2">RDR1/2-like PH-like domain-containing protein</fullName>
    </recommendedName>
</protein>
<evidence type="ECO:0000313" key="4">
    <source>
        <dbReference type="Proteomes" id="UP001396334"/>
    </source>
</evidence>
<dbReference type="Pfam" id="PF24823">
    <property type="entry name" value="PH_RDR2"/>
    <property type="match status" value="1"/>
</dbReference>
<sequence>MLTPPHAGNVDDKANTGELGMNRQSKHGPPLEHGQQPNASQPCHPPTKAKAYALVQVTKTADAERITSLASQGLWCPTSQLEVQEMETELVSNPKVYLHTTEAGTMHFGCKVSEEKTIVLWTANNVTVKFVLAMKKLLFLLSYGGLEHKLELFYENIRWIGMHPALDQTTKHMLI</sequence>
<keyword evidence="4" id="KW-1185">Reference proteome</keyword>
<gene>
    <name evidence="3" type="ORF">V6N11_035947</name>
</gene>
<dbReference type="EMBL" id="JBBPBN010000024">
    <property type="protein sequence ID" value="KAK9009410.1"/>
    <property type="molecule type" value="Genomic_DNA"/>
</dbReference>
<dbReference type="InterPro" id="IPR057590">
    <property type="entry name" value="PH_RDR1/2-like"/>
</dbReference>
<evidence type="ECO:0000256" key="1">
    <source>
        <dbReference type="SAM" id="MobiDB-lite"/>
    </source>
</evidence>
<feature type="domain" description="RDR1/2-like PH-like" evidence="2">
    <location>
        <begin position="106"/>
        <end position="174"/>
    </location>
</feature>
<comment type="caution">
    <text evidence="3">The sequence shown here is derived from an EMBL/GenBank/DDBJ whole genome shotgun (WGS) entry which is preliminary data.</text>
</comment>
<dbReference type="Proteomes" id="UP001396334">
    <property type="component" value="Unassembled WGS sequence"/>
</dbReference>
<name>A0ABR2R9C4_9ROSI</name>
<proteinExistence type="predicted"/>
<reference evidence="3 4" key="1">
    <citation type="journal article" date="2024" name="G3 (Bethesda)">
        <title>Genome assembly of Hibiscus sabdariffa L. provides insights into metabolisms of medicinal natural products.</title>
        <authorList>
            <person name="Kim T."/>
        </authorList>
    </citation>
    <scope>NUCLEOTIDE SEQUENCE [LARGE SCALE GENOMIC DNA]</scope>
    <source>
        <strain evidence="3">TK-2024</strain>
        <tissue evidence="3">Old leaves</tissue>
    </source>
</reference>